<proteinExistence type="inferred from homology"/>
<dbReference type="InterPro" id="IPR014710">
    <property type="entry name" value="RmlC-like_jellyroll"/>
</dbReference>
<dbReference type="SUPFAM" id="SSF51182">
    <property type="entry name" value="RmlC-like cupins"/>
    <property type="match status" value="1"/>
</dbReference>
<evidence type="ECO:0000256" key="3">
    <source>
        <dbReference type="PIRSR" id="PIRSR600888-3"/>
    </source>
</evidence>
<feature type="active site" description="Proton acceptor" evidence="2">
    <location>
        <position position="62"/>
    </location>
</feature>
<dbReference type="CDD" id="cd00438">
    <property type="entry name" value="cupin_RmlC"/>
    <property type="match status" value="1"/>
</dbReference>
<comment type="similarity">
    <text evidence="1 4">Belongs to the dTDP-4-dehydrorhamnose 3,5-epimerase family.</text>
</comment>
<sequence>MLTESAELPGVYLNTPKVFPDERGEFHEWFKSSPLAEQIGYPFMLAQANMSFSKQGVIRGLHFAEAPPGQAKFIICPQGKILDIIVDIRRGSETFGKYIAVELSAENHAGVFIPIGFAHGFIALEDSTVCYLTNEPYRPEHEHGINPFDPEIGVEWPEVVGAGAGVSGAAGSTPGGLEYVLSVKDREAPMLSEVPDAVLPDYGECEEFHNSMRDGWVLANDAASSEDPEYWDEA</sequence>
<name>A0A1I2PFG4_9CORY</name>
<dbReference type="Proteomes" id="UP000199065">
    <property type="component" value="Unassembled WGS sequence"/>
</dbReference>
<evidence type="ECO:0000256" key="1">
    <source>
        <dbReference type="ARBA" id="ARBA00010154"/>
    </source>
</evidence>
<keyword evidence="4" id="KW-0413">Isomerase</keyword>
<dbReference type="InterPro" id="IPR011051">
    <property type="entry name" value="RmlC_Cupin_sf"/>
</dbReference>
<dbReference type="EC" id="5.1.3.13" evidence="4"/>
<comment type="subunit">
    <text evidence="4">Homodimer.</text>
</comment>
<dbReference type="PANTHER" id="PTHR21047:SF2">
    <property type="entry name" value="THYMIDINE DIPHOSPHO-4-KETO-RHAMNOSE 3,5-EPIMERASE"/>
    <property type="match status" value="1"/>
</dbReference>
<dbReference type="Pfam" id="PF00908">
    <property type="entry name" value="dTDP_sugar_isom"/>
    <property type="match status" value="1"/>
</dbReference>
<dbReference type="UniPathway" id="UPA00124"/>
<dbReference type="AlphaFoldDB" id="A0A1I2PFG4"/>
<dbReference type="STRING" id="185761.SAMN05660282_00023"/>
<dbReference type="NCBIfam" id="TIGR01221">
    <property type="entry name" value="rmlC"/>
    <property type="match status" value="1"/>
</dbReference>
<dbReference type="EMBL" id="FOPJ01000001">
    <property type="protein sequence ID" value="SFG14804.1"/>
    <property type="molecule type" value="Genomic_DNA"/>
</dbReference>
<evidence type="ECO:0000313" key="5">
    <source>
        <dbReference type="EMBL" id="SFG14804.1"/>
    </source>
</evidence>
<reference evidence="5 6" key="1">
    <citation type="submission" date="2016-10" db="EMBL/GenBank/DDBJ databases">
        <authorList>
            <person name="de Groot N.N."/>
        </authorList>
    </citation>
    <scope>NUCLEOTIDE SEQUENCE [LARGE SCALE GENOMIC DNA]</scope>
    <source>
        <strain>J11</strain>
        <strain evidence="6">PG 39</strain>
    </source>
</reference>
<evidence type="ECO:0000256" key="2">
    <source>
        <dbReference type="PIRSR" id="PIRSR600888-1"/>
    </source>
</evidence>
<feature type="active site" description="Proton donor" evidence="2">
    <location>
        <position position="131"/>
    </location>
</feature>
<dbReference type="OrthoDB" id="9800680at2"/>
<comment type="function">
    <text evidence="4">Catalyzes the epimerization of the C3' and C5'positions of dTDP-6-deoxy-D-xylo-4-hexulose, forming dTDP-6-deoxy-L-lyxo-4-hexulose.</text>
</comment>
<dbReference type="InterPro" id="IPR000888">
    <property type="entry name" value="RmlC-like"/>
</dbReference>
<evidence type="ECO:0000256" key="4">
    <source>
        <dbReference type="RuleBase" id="RU364069"/>
    </source>
</evidence>
<dbReference type="GO" id="GO:0019305">
    <property type="term" value="P:dTDP-rhamnose biosynthetic process"/>
    <property type="evidence" value="ECO:0007669"/>
    <property type="project" value="UniProtKB-UniRule"/>
</dbReference>
<evidence type="ECO:0000313" key="6">
    <source>
        <dbReference type="Proteomes" id="UP000199065"/>
    </source>
</evidence>
<keyword evidence="6" id="KW-1185">Reference proteome</keyword>
<organism evidence="5 6">
    <name type="scientific">Corynebacterium spheniscorum</name>
    <dbReference type="NCBI Taxonomy" id="185761"/>
    <lineage>
        <taxon>Bacteria</taxon>
        <taxon>Bacillati</taxon>
        <taxon>Actinomycetota</taxon>
        <taxon>Actinomycetes</taxon>
        <taxon>Mycobacteriales</taxon>
        <taxon>Corynebacteriaceae</taxon>
        <taxon>Corynebacterium</taxon>
    </lineage>
</organism>
<gene>
    <name evidence="5" type="ORF">SAMN05660282_00023</name>
</gene>
<dbReference type="PANTHER" id="PTHR21047">
    <property type="entry name" value="DTDP-6-DEOXY-D-GLUCOSE-3,5 EPIMERASE"/>
    <property type="match status" value="1"/>
</dbReference>
<dbReference type="Gene3D" id="2.60.120.10">
    <property type="entry name" value="Jelly Rolls"/>
    <property type="match status" value="1"/>
</dbReference>
<comment type="catalytic activity">
    <reaction evidence="4">
        <text>dTDP-4-dehydro-6-deoxy-alpha-D-glucose = dTDP-4-dehydro-beta-L-rhamnose</text>
        <dbReference type="Rhea" id="RHEA:16969"/>
        <dbReference type="ChEBI" id="CHEBI:57649"/>
        <dbReference type="ChEBI" id="CHEBI:62830"/>
        <dbReference type="EC" id="5.1.3.13"/>
    </reaction>
</comment>
<feature type="site" description="Participates in a stacking interaction with the thymidine ring of dTDP-4-oxo-6-deoxyglucose" evidence="3">
    <location>
        <position position="137"/>
    </location>
</feature>
<dbReference type="GO" id="GO:0000271">
    <property type="term" value="P:polysaccharide biosynthetic process"/>
    <property type="evidence" value="ECO:0007669"/>
    <property type="project" value="TreeGrafter"/>
</dbReference>
<dbReference type="RefSeq" id="WP_092283211.1">
    <property type="nucleotide sequence ID" value="NZ_FOPJ01000001.1"/>
</dbReference>
<accession>A0A1I2PFG4</accession>
<dbReference type="GO" id="GO:0005829">
    <property type="term" value="C:cytosol"/>
    <property type="evidence" value="ECO:0007669"/>
    <property type="project" value="TreeGrafter"/>
</dbReference>
<dbReference type="GO" id="GO:0008830">
    <property type="term" value="F:dTDP-4-dehydrorhamnose 3,5-epimerase activity"/>
    <property type="evidence" value="ECO:0007669"/>
    <property type="project" value="UniProtKB-UniRule"/>
</dbReference>
<comment type="pathway">
    <text evidence="4">Carbohydrate biosynthesis; dTDP-L-rhamnose biosynthesis.</text>
</comment>
<protein>
    <recommendedName>
        <fullName evidence="4">dTDP-4-dehydrorhamnose 3,5-epimerase</fullName>
        <ecNumber evidence="4">5.1.3.13</ecNumber>
    </recommendedName>
    <alternativeName>
        <fullName evidence="4">Thymidine diphospho-4-keto-rhamnose 3,5-epimerase</fullName>
    </alternativeName>
</protein>